<dbReference type="EMBL" id="ML769550">
    <property type="protein sequence ID" value="KAE9394441.1"/>
    <property type="molecule type" value="Genomic_DNA"/>
</dbReference>
<evidence type="ECO:0000313" key="3">
    <source>
        <dbReference type="Proteomes" id="UP000799118"/>
    </source>
</evidence>
<evidence type="ECO:0000256" key="1">
    <source>
        <dbReference type="ARBA" id="ARBA00023239"/>
    </source>
</evidence>
<dbReference type="PRINTS" id="PR00146">
    <property type="entry name" value="DHPICSNTHASE"/>
</dbReference>
<dbReference type="InterPro" id="IPR013785">
    <property type="entry name" value="Aldolase_TIM"/>
</dbReference>
<keyword evidence="1" id="KW-0456">Lyase</keyword>
<gene>
    <name evidence="2" type="ORF">BT96DRAFT_862844</name>
</gene>
<organism evidence="2 3">
    <name type="scientific">Gymnopus androsaceus JB14</name>
    <dbReference type="NCBI Taxonomy" id="1447944"/>
    <lineage>
        <taxon>Eukaryota</taxon>
        <taxon>Fungi</taxon>
        <taxon>Dikarya</taxon>
        <taxon>Basidiomycota</taxon>
        <taxon>Agaricomycotina</taxon>
        <taxon>Agaricomycetes</taxon>
        <taxon>Agaricomycetidae</taxon>
        <taxon>Agaricales</taxon>
        <taxon>Marasmiineae</taxon>
        <taxon>Omphalotaceae</taxon>
        <taxon>Gymnopus</taxon>
    </lineage>
</organism>
<dbReference type="PANTHER" id="PTHR12128:SF66">
    <property type="entry name" value="4-HYDROXY-2-OXOGLUTARATE ALDOLASE, MITOCHONDRIAL"/>
    <property type="match status" value="1"/>
</dbReference>
<dbReference type="GO" id="GO:0008840">
    <property type="term" value="F:4-hydroxy-tetrahydrodipicolinate synthase activity"/>
    <property type="evidence" value="ECO:0007669"/>
    <property type="project" value="TreeGrafter"/>
</dbReference>
<keyword evidence="3" id="KW-1185">Reference proteome</keyword>
<dbReference type="SMART" id="SM01130">
    <property type="entry name" value="DHDPS"/>
    <property type="match status" value="1"/>
</dbReference>
<reference evidence="2" key="1">
    <citation type="journal article" date="2019" name="Environ. Microbiol.">
        <title>Fungal ecological strategies reflected in gene transcription - a case study of two litter decomposers.</title>
        <authorList>
            <person name="Barbi F."/>
            <person name="Kohler A."/>
            <person name="Barry K."/>
            <person name="Baskaran P."/>
            <person name="Daum C."/>
            <person name="Fauchery L."/>
            <person name="Ihrmark K."/>
            <person name="Kuo A."/>
            <person name="LaButti K."/>
            <person name="Lipzen A."/>
            <person name="Morin E."/>
            <person name="Grigoriev I.V."/>
            <person name="Henrissat B."/>
            <person name="Lindahl B."/>
            <person name="Martin F."/>
        </authorList>
    </citation>
    <scope>NUCLEOTIDE SEQUENCE</scope>
    <source>
        <strain evidence="2">JB14</strain>
    </source>
</reference>
<dbReference type="Gene3D" id="3.20.20.70">
    <property type="entry name" value="Aldolase class I"/>
    <property type="match status" value="1"/>
</dbReference>
<protein>
    <submittedName>
        <fullName evidence="2">Dihydrodipicolinate synthetase</fullName>
    </submittedName>
</protein>
<sequence>MTGTNGVNGVSTNGQISRPLHPGIYAPIPTFFLPESEDLDIPSFEAHINRVSTAGVGPLIAGSMGEALHLSHAERVTLIHAARKTLDAAGLTHVPLIVGTGAGSTRETIELTNEAAEAGADYAIVIASGYFAGALAGNKDALKAFWTEVSEKSPIPVMIYNYPGASGGIDLDSDIISELALECPNLCGVKLTCGNVGKLTRIADVVSGAEFSSKYPRKNPKAPFLVLGGFTDFITPSTYANGHGAITGLGNVAPYSITKLFEISVASRSDASLLPEALHLQGIIGRADYTIAKASIAGTKFLLEKMYGYGGLPRKPLPPISSDDAQALWDHPHTRALIKLERELSGKLKA</sequence>
<evidence type="ECO:0000313" key="2">
    <source>
        <dbReference type="EMBL" id="KAE9394441.1"/>
    </source>
</evidence>
<accession>A0A6A4H8N7</accession>
<dbReference type="CDD" id="cd00408">
    <property type="entry name" value="DHDPS-like"/>
    <property type="match status" value="1"/>
</dbReference>
<dbReference type="InterPro" id="IPR002220">
    <property type="entry name" value="DapA-like"/>
</dbReference>
<dbReference type="OrthoDB" id="191315at2759"/>
<dbReference type="SUPFAM" id="SSF51569">
    <property type="entry name" value="Aldolase"/>
    <property type="match status" value="1"/>
</dbReference>
<name>A0A6A4H8N7_9AGAR</name>
<dbReference type="Pfam" id="PF00701">
    <property type="entry name" value="DHDPS"/>
    <property type="match status" value="1"/>
</dbReference>
<dbReference type="AlphaFoldDB" id="A0A6A4H8N7"/>
<dbReference type="PANTHER" id="PTHR12128">
    <property type="entry name" value="DIHYDRODIPICOLINATE SYNTHASE"/>
    <property type="match status" value="1"/>
</dbReference>
<proteinExistence type="predicted"/>
<dbReference type="Proteomes" id="UP000799118">
    <property type="component" value="Unassembled WGS sequence"/>
</dbReference>